<keyword evidence="3" id="KW-1185">Reference proteome</keyword>
<gene>
    <name evidence="2" type="ORF">PUN28_003956</name>
</gene>
<evidence type="ECO:0000313" key="2">
    <source>
        <dbReference type="EMBL" id="KAL0128938.1"/>
    </source>
</evidence>
<accession>A0AAW2GLM6</accession>
<dbReference type="Proteomes" id="UP001430953">
    <property type="component" value="Unassembled WGS sequence"/>
</dbReference>
<dbReference type="AlphaFoldDB" id="A0AAW2GLM6"/>
<feature type="region of interest" description="Disordered" evidence="1">
    <location>
        <begin position="1"/>
        <end position="21"/>
    </location>
</feature>
<comment type="caution">
    <text evidence="2">The sequence shown here is derived from an EMBL/GenBank/DDBJ whole genome shotgun (WGS) entry which is preliminary data.</text>
</comment>
<reference evidence="2 3" key="1">
    <citation type="submission" date="2023-03" db="EMBL/GenBank/DDBJ databases">
        <title>High recombination rates correlate with genetic variation in Cardiocondyla obscurior ants.</title>
        <authorList>
            <person name="Errbii M."/>
        </authorList>
    </citation>
    <scope>NUCLEOTIDE SEQUENCE [LARGE SCALE GENOMIC DNA]</scope>
    <source>
        <strain evidence="2">Alpha-2009</strain>
        <tissue evidence="2">Whole body</tissue>
    </source>
</reference>
<organism evidence="2 3">
    <name type="scientific">Cardiocondyla obscurior</name>
    <dbReference type="NCBI Taxonomy" id="286306"/>
    <lineage>
        <taxon>Eukaryota</taxon>
        <taxon>Metazoa</taxon>
        <taxon>Ecdysozoa</taxon>
        <taxon>Arthropoda</taxon>
        <taxon>Hexapoda</taxon>
        <taxon>Insecta</taxon>
        <taxon>Pterygota</taxon>
        <taxon>Neoptera</taxon>
        <taxon>Endopterygota</taxon>
        <taxon>Hymenoptera</taxon>
        <taxon>Apocrita</taxon>
        <taxon>Aculeata</taxon>
        <taxon>Formicoidea</taxon>
        <taxon>Formicidae</taxon>
        <taxon>Myrmicinae</taxon>
        <taxon>Cardiocondyla</taxon>
    </lineage>
</organism>
<protein>
    <submittedName>
        <fullName evidence="2">Uncharacterized protein</fullName>
    </submittedName>
</protein>
<evidence type="ECO:0000313" key="3">
    <source>
        <dbReference type="Proteomes" id="UP001430953"/>
    </source>
</evidence>
<sequence length="117" mass="13460">MSMRFRLQSPLDQPSQRPTIPIENQPESILKLEAPDIFDRVRVAIHNCDLNDNHPERSNAGQDTCDLSDIVFSKLRSLHEAVHTDLMCRWLRHRVSPFKITEINGRVHALLAALNLK</sequence>
<evidence type="ECO:0000256" key="1">
    <source>
        <dbReference type="SAM" id="MobiDB-lite"/>
    </source>
</evidence>
<name>A0AAW2GLM6_9HYME</name>
<proteinExistence type="predicted"/>
<dbReference type="EMBL" id="JADYXP020000003">
    <property type="protein sequence ID" value="KAL0128938.1"/>
    <property type="molecule type" value="Genomic_DNA"/>
</dbReference>